<dbReference type="Proteomes" id="UP000315369">
    <property type="component" value="Unassembled WGS sequence"/>
</dbReference>
<evidence type="ECO:0000313" key="3">
    <source>
        <dbReference type="Proteomes" id="UP000315369"/>
    </source>
</evidence>
<evidence type="ECO:0000313" key="2">
    <source>
        <dbReference type="EMBL" id="TQF08997.1"/>
    </source>
</evidence>
<feature type="region of interest" description="Disordered" evidence="1">
    <location>
        <begin position="1"/>
        <end position="46"/>
    </location>
</feature>
<organism evidence="2 3">
    <name type="scientific">Myxococcus llanfairpwllgwyngyllgogerychwyrndrobwllllantysiliogogogochensis</name>
    <dbReference type="NCBI Taxonomy" id="2590453"/>
    <lineage>
        <taxon>Bacteria</taxon>
        <taxon>Pseudomonadati</taxon>
        <taxon>Myxococcota</taxon>
        <taxon>Myxococcia</taxon>
        <taxon>Myxococcales</taxon>
        <taxon>Cystobacterineae</taxon>
        <taxon>Myxococcaceae</taxon>
        <taxon>Myxococcus</taxon>
    </lineage>
</organism>
<gene>
    <name evidence="2" type="ORF">FJV41_46960</name>
</gene>
<comment type="caution">
    <text evidence="2">The sequence shown here is derived from an EMBL/GenBank/DDBJ whole genome shotgun (WGS) entry which is preliminary data.</text>
</comment>
<evidence type="ECO:0000256" key="1">
    <source>
        <dbReference type="SAM" id="MobiDB-lite"/>
    </source>
</evidence>
<dbReference type="AlphaFoldDB" id="A0A540WJG7"/>
<proteinExistence type="predicted"/>
<dbReference type="EMBL" id="VIFM01000407">
    <property type="protein sequence ID" value="TQF08997.1"/>
    <property type="molecule type" value="Genomic_DNA"/>
</dbReference>
<keyword evidence="3" id="KW-1185">Reference proteome</keyword>
<dbReference type="OrthoDB" id="8562597at2"/>
<accession>A0A540WJG7</accession>
<protein>
    <submittedName>
        <fullName evidence="2">Uncharacterized protein</fullName>
    </submittedName>
</protein>
<reference evidence="2 3" key="1">
    <citation type="submission" date="2019-06" db="EMBL/GenBank/DDBJ databases">
        <authorList>
            <person name="Livingstone P."/>
            <person name="Whitworth D."/>
        </authorList>
    </citation>
    <scope>NUCLEOTIDE SEQUENCE [LARGE SCALE GENOMIC DNA]</scope>
    <source>
        <strain evidence="2 3">AM401</strain>
    </source>
</reference>
<sequence>MVGMGCSPASGDGDGDAPESPTLVAAGAHSRCSPGNSGRRSISKDPKGCRQTMFVCAPGETPFFDACGCGCERR</sequence>
<name>A0A540WJG7_9BACT</name>